<organism evidence="1">
    <name type="scientific">bioreactor metagenome</name>
    <dbReference type="NCBI Taxonomy" id="1076179"/>
    <lineage>
        <taxon>unclassified sequences</taxon>
        <taxon>metagenomes</taxon>
        <taxon>ecological metagenomes</taxon>
    </lineage>
</organism>
<proteinExistence type="predicted"/>
<dbReference type="PANTHER" id="PTHR13812">
    <property type="entry name" value="KETIMINE REDUCTASE MU-CRYSTALLIN"/>
    <property type="match status" value="1"/>
</dbReference>
<dbReference type="InterPro" id="IPR036291">
    <property type="entry name" value="NAD(P)-bd_dom_sf"/>
</dbReference>
<protein>
    <submittedName>
        <fullName evidence="1">Ornithine cyclodeaminase</fullName>
        <ecNumber evidence="1">4.3.1.12</ecNumber>
    </submittedName>
</protein>
<dbReference type="NCBIfam" id="NF005762">
    <property type="entry name" value="PRK07589.1"/>
    <property type="match status" value="1"/>
</dbReference>
<dbReference type="Gene3D" id="3.30.1780.10">
    <property type="entry name" value="ornithine cyclodeaminase, domain 1"/>
    <property type="match status" value="1"/>
</dbReference>
<dbReference type="InterPro" id="IPR023401">
    <property type="entry name" value="ODC_N"/>
</dbReference>
<dbReference type="PANTHER" id="PTHR13812:SF19">
    <property type="entry name" value="KETIMINE REDUCTASE MU-CRYSTALLIN"/>
    <property type="match status" value="1"/>
</dbReference>
<dbReference type="EC" id="4.3.1.12" evidence="1"/>
<sequence>MSARHAPHAQPVITEFLGATNAARLIAQTGVIETLRLMADAIEVDFRRWQDFDISARVAAHSPHGVIELMPVADASDYAFKYVNGHPVNTLHGLPTVMAFGALADVATGAPRFVSELTLTTALRTAATSLMAARLLARPGSRCMALIGNGSQSEFQALAFVALLGVRELQLFDVDTAASAKLLRNIGPYLADYGARAHLCASAHEAVQGADIVTTATADKSRAAVLKADMIAPGMHINAVGGDCPGKTELERAVLAHANVFVEFEPQTRVEGELQQMPADFAVTELWRVIQAKAAGRRSDDEVTVFDSVGFALEDYSALRTLHALGRSAGLLETIDLIPTLGDPKDLFGLLALNACPAHLLHA</sequence>
<name>A0A645AMP1_9ZZZZ</name>
<reference evidence="1" key="1">
    <citation type="submission" date="2019-08" db="EMBL/GenBank/DDBJ databases">
        <authorList>
            <person name="Kucharzyk K."/>
            <person name="Murdoch R.W."/>
            <person name="Higgins S."/>
            <person name="Loffler F."/>
        </authorList>
    </citation>
    <scope>NUCLEOTIDE SEQUENCE</scope>
</reference>
<dbReference type="PIRSF" id="PIRSF001439">
    <property type="entry name" value="CryM"/>
    <property type="match status" value="1"/>
</dbReference>
<dbReference type="SUPFAM" id="SSF51735">
    <property type="entry name" value="NAD(P)-binding Rossmann-fold domains"/>
    <property type="match status" value="1"/>
</dbReference>
<dbReference type="Gene3D" id="3.40.50.720">
    <property type="entry name" value="NAD(P)-binding Rossmann-like Domain"/>
    <property type="match status" value="1"/>
</dbReference>
<accession>A0A645AMP1</accession>
<dbReference type="AlphaFoldDB" id="A0A645AMP1"/>
<evidence type="ECO:0000313" key="1">
    <source>
        <dbReference type="EMBL" id="MPM54018.1"/>
    </source>
</evidence>
<dbReference type="EMBL" id="VSSQ01014610">
    <property type="protein sequence ID" value="MPM54018.1"/>
    <property type="molecule type" value="Genomic_DNA"/>
</dbReference>
<dbReference type="GO" id="GO:0008473">
    <property type="term" value="F:ornithine cyclodeaminase activity"/>
    <property type="evidence" value="ECO:0007669"/>
    <property type="project" value="UniProtKB-EC"/>
</dbReference>
<comment type="caution">
    <text evidence="1">The sequence shown here is derived from an EMBL/GenBank/DDBJ whole genome shotgun (WGS) entry which is preliminary data.</text>
</comment>
<keyword evidence="1" id="KW-0456">Lyase</keyword>
<dbReference type="InterPro" id="IPR003462">
    <property type="entry name" value="ODC_Mu_crystall"/>
</dbReference>
<dbReference type="Pfam" id="PF02423">
    <property type="entry name" value="OCD_Mu_crystall"/>
    <property type="match status" value="1"/>
</dbReference>
<gene>
    <name evidence="1" type="primary">ocd</name>
    <name evidence="1" type="ORF">SDC9_100790</name>
</gene>